<sequence length="81" mass="9422">MNQNINQSAIIEEISPEEAAGVMGGRGRRQRIRRIVEKKRAVRLNRLKRGSYTKRYKETINRNKQTVSQTSFRPAGNWSFS</sequence>
<protein>
    <submittedName>
        <fullName evidence="1">Uncharacterized protein</fullName>
    </submittedName>
</protein>
<reference evidence="1 2" key="1">
    <citation type="journal article" date="2018" name="Nat. Biotechnol.">
        <title>A standardized bacterial taxonomy based on genome phylogeny substantially revises the tree of life.</title>
        <authorList>
            <person name="Parks D.H."/>
            <person name="Chuvochina M."/>
            <person name="Waite D.W."/>
            <person name="Rinke C."/>
            <person name="Skarshewski A."/>
            <person name="Chaumeil P.A."/>
            <person name="Hugenholtz P."/>
        </authorList>
    </citation>
    <scope>NUCLEOTIDE SEQUENCE [LARGE SCALE GENOMIC DNA]</scope>
    <source>
        <strain evidence="1">UBA9375</strain>
    </source>
</reference>
<name>A0A3D3R7H6_9PLAN</name>
<comment type="caution">
    <text evidence="1">The sequence shown here is derived from an EMBL/GenBank/DDBJ whole genome shotgun (WGS) entry which is preliminary data.</text>
</comment>
<accession>A0A3D3R7H6</accession>
<dbReference type="Proteomes" id="UP000263642">
    <property type="component" value="Unassembled WGS sequence"/>
</dbReference>
<proteinExistence type="predicted"/>
<dbReference type="EMBL" id="DQAY01000109">
    <property type="protein sequence ID" value="HCO24831.1"/>
    <property type="molecule type" value="Genomic_DNA"/>
</dbReference>
<dbReference type="AlphaFoldDB" id="A0A3D3R7H6"/>
<gene>
    <name evidence="1" type="ORF">DIT97_18055</name>
</gene>
<evidence type="ECO:0000313" key="1">
    <source>
        <dbReference type="EMBL" id="HCO24831.1"/>
    </source>
</evidence>
<organism evidence="1 2">
    <name type="scientific">Gimesia maris</name>
    <dbReference type="NCBI Taxonomy" id="122"/>
    <lineage>
        <taxon>Bacteria</taxon>
        <taxon>Pseudomonadati</taxon>
        <taxon>Planctomycetota</taxon>
        <taxon>Planctomycetia</taxon>
        <taxon>Planctomycetales</taxon>
        <taxon>Planctomycetaceae</taxon>
        <taxon>Gimesia</taxon>
    </lineage>
</organism>
<evidence type="ECO:0000313" key="2">
    <source>
        <dbReference type="Proteomes" id="UP000263642"/>
    </source>
</evidence>